<feature type="domain" description="Sm" evidence="1">
    <location>
        <begin position="24"/>
        <end position="77"/>
    </location>
</feature>
<dbReference type="SUPFAM" id="SSF50182">
    <property type="entry name" value="Sm-like ribonucleoproteins"/>
    <property type="match status" value="1"/>
</dbReference>
<dbReference type="InterPro" id="IPR034110">
    <property type="entry name" value="LSMD1_Sm"/>
</dbReference>
<organism evidence="2 3">
    <name type="scientific">Chlorella sorokiniana</name>
    <name type="common">Freshwater green alga</name>
    <dbReference type="NCBI Taxonomy" id="3076"/>
    <lineage>
        <taxon>Eukaryota</taxon>
        <taxon>Viridiplantae</taxon>
        <taxon>Chlorophyta</taxon>
        <taxon>core chlorophytes</taxon>
        <taxon>Trebouxiophyceae</taxon>
        <taxon>Chlorellales</taxon>
        <taxon>Chlorellaceae</taxon>
        <taxon>Chlorella clade</taxon>
        <taxon>Chlorella</taxon>
    </lineage>
</organism>
<dbReference type="OrthoDB" id="368909at2759"/>
<comment type="caution">
    <text evidence="2">The sequence shown here is derived from an EMBL/GenBank/DDBJ whole genome shotgun (WGS) entry which is preliminary data.</text>
</comment>
<dbReference type="InterPro" id="IPR010920">
    <property type="entry name" value="LSM_dom_sf"/>
</dbReference>
<dbReference type="Pfam" id="PF01423">
    <property type="entry name" value="LSM"/>
    <property type="match status" value="1"/>
</dbReference>
<dbReference type="InterPro" id="IPR001163">
    <property type="entry name" value="Sm_dom_euk/arc"/>
</dbReference>
<dbReference type="EMBL" id="LHPG02000005">
    <property type="protein sequence ID" value="PRW58249.1"/>
    <property type="molecule type" value="Genomic_DNA"/>
</dbReference>
<keyword evidence="3" id="KW-1185">Reference proteome</keyword>
<sequence>MSDQAAESGSGAQSRSTLAEQAAVLLHKRCRIRVKDGRLLVGEFTCLDKQGNIILTNTYEHMTLNGAHHEKLMGQVLVPAAHRTSCEFEALPADAAQLQQLLGAAQA</sequence>
<dbReference type="InterPro" id="IPR050914">
    <property type="entry name" value="snRNP_SmB/NAA38-like"/>
</dbReference>
<accession>A0A2P6TW06</accession>
<dbReference type="PANTHER" id="PTHR10701:SF5">
    <property type="entry name" value="N-ALPHA-ACETYLTRANSFERASE 38, NATC AUXILIARY SUBUNIT"/>
    <property type="match status" value="1"/>
</dbReference>
<dbReference type="GO" id="GO:0031417">
    <property type="term" value="C:NatC complex"/>
    <property type="evidence" value="ECO:0007669"/>
    <property type="project" value="InterPro"/>
</dbReference>
<reference evidence="2 3" key="1">
    <citation type="journal article" date="2018" name="Plant J.">
        <title>Genome sequences of Chlorella sorokiniana UTEX 1602 and Micractinium conductrix SAG 241.80: implications to maltose excretion by a green alga.</title>
        <authorList>
            <person name="Arriola M.B."/>
            <person name="Velmurugan N."/>
            <person name="Zhang Y."/>
            <person name="Plunkett M.H."/>
            <person name="Hondzo H."/>
            <person name="Barney B.M."/>
        </authorList>
    </citation>
    <scope>NUCLEOTIDE SEQUENCE [LARGE SCALE GENOMIC DNA]</scope>
    <source>
        <strain evidence="3">UTEX 1602</strain>
    </source>
</reference>
<evidence type="ECO:0000259" key="1">
    <source>
        <dbReference type="Pfam" id="PF01423"/>
    </source>
</evidence>
<dbReference type="AlphaFoldDB" id="A0A2P6TW06"/>
<dbReference type="PANTHER" id="PTHR10701">
    <property type="entry name" value="SMALL NUCLEAR RIBONUCLEOPROTEIN-ASSOCIATED PROTEIN B AND N"/>
    <property type="match status" value="1"/>
</dbReference>
<gene>
    <name evidence="2" type="ORF">C2E21_3015</name>
</gene>
<proteinExistence type="predicted"/>
<evidence type="ECO:0000313" key="2">
    <source>
        <dbReference type="EMBL" id="PRW58249.1"/>
    </source>
</evidence>
<evidence type="ECO:0000313" key="3">
    <source>
        <dbReference type="Proteomes" id="UP000239899"/>
    </source>
</evidence>
<dbReference type="CDD" id="cd06168">
    <property type="entry name" value="LSMD1"/>
    <property type="match status" value="1"/>
</dbReference>
<dbReference type="Gene3D" id="2.30.30.100">
    <property type="match status" value="1"/>
</dbReference>
<dbReference type="Proteomes" id="UP000239899">
    <property type="component" value="Unassembled WGS sequence"/>
</dbReference>
<protein>
    <submittedName>
        <fullName evidence="2">Small nuclear ribonucleo</fullName>
    </submittedName>
</protein>
<name>A0A2P6TW06_CHLSO</name>